<evidence type="ECO:0000313" key="2">
    <source>
        <dbReference type="Proteomes" id="UP000015750"/>
    </source>
</evidence>
<comment type="caution">
    <text evidence="1">The sequence shown here is derived from an EMBL/GenBank/DDBJ whole genome shotgun (WGS) entry which is preliminary data.</text>
</comment>
<accession>A0ABC9TLE4</accession>
<dbReference type="RefSeq" id="WP_016627273.1">
    <property type="nucleotide sequence ID" value="NZ_KE351868.1"/>
</dbReference>
<gene>
    <name evidence="1" type="ORF">D358_01295</name>
</gene>
<organism evidence="1 2">
    <name type="scientific">Enterococcus faecalis RP2S-4</name>
    <dbReference type="NCBI Taxonomy" id="1244145"/>
    <lineage>
        <taxon>Bacteria</taxon>
        <taxon>Bacillati</taxon>
        <taxon>Bacillota</taxon>
        <taxon>Bacilli</taxon>
        <taxon>Lactobacillales</taxon>
        <taxon>Enterococcaceae</taxon>
        <taxon>Enterococcus</taxon>
    </lineage>
</organism>
<reference evidence="1 2" key="1">
    <citation type="submission" date="2013-06" db="EMBL/GenBank/DDBJ databases">
        <authorList>
            <person name="Weinstock G."/>
            <person name="Sodergren E."/>
            <person name="Lobos E.A."/>
            <person name="Fulton L."/>
            <person name="Fulton R."/>
            <person name="Courtney L."/>
            <person name="Fronick C."/>
            <person name="O'Laughlin M."/>
            <person name="Godfrey J."/>
            <person name="Wilson R.M."/>
            <person name="Miner T."/>
            <person name="Farmer C."/>
            <person name="Delehaunty K."/>
            <person name="Cordes M."/>
            <person name="Minx P."/>
            <person name="Tomlinson C."/>
            <person name="Chen J."/>
            <person name="Wollam A."/>
            <person name="Pepin K.H."/>
            <person name="Bhonagiri V."/>
            <person name="Zhang X."/>
            <person name="Warren W."/>
            <person name="Mitreva M."/>
            <person name="Mardis E.R."/>
            <person name="Wilson R.K."/>
        </authorList>
    </citation>
    <scope>NUCLEOTIDE SEQUENCE [LARGE SCALE GENOMIC DNA]</scope>
    <source>
        <strain evidence="1 2">RP2S-4</strain>
    </source>
</reference>
<protein>
    <submittedName>
        <fullName evidence="1">Uncharacterized protein</fullName>
    </submittedName>
</protein>
<evidence type="ECO:0000313" key="1">
    <source>
        <dbReference type="EMBL" id="EPI09129.1"/>
    </source>
</evidence>
<feature type="non-terminal residue" evidence="1">
    <location>
        <position position="144"/>
    </location>
</feature>
<name>A0ABC9TLE4_ENTFL</name>
<sequence>MKSELNSIKEERGHNGSIVIATPDVPVEWPSTILLSKKGTHEGSRTKKVALTFDTAGLVQWLRQTADELELAHNKQIKKFKGEEVMKNLFLKDLELYKEKLKEFGEFDLEEEEIFISSKQKGTWTNEGFFEMNFEIFGPLGLIE</sequence>
<dbReference type="EMBL" id="ATIR01000038">
    <property type="protein sequence ID" value="EPI09129.1"/>
    <property type="molecule type" value="Genomic_DNA"/>
</dbReference>
<dbReference type="AlphaFoldDB" id="A0ABC9TLE4"/>
<proteinExistence type="predicted"/>
<dbReference type="Proteomes" id="UP000015750">
    <property type="component" value="Unassembled WGS sequence"/>
</dbReference>